<dbReference type="GO" id="GO:0015280">
    <property type="term" value="F:ligand-gated sodium channel activity"/>
    <property type="evidence" value="ECO:0007669"/>
    <property type="project" value="TreeGrafter"/>
</dbReference>
<proteinExistence type="inferred from homology"/>
<dbReference type="Gene3D" id="1.10.287.770">
    <property type="entry name" value="YojJ-like"/>
    <property type="match status" value="1"/>
</dbReference>
<keyword evidence="8 12" id="KW-0406">Ion transport</keyword>
<dbReference type="PRINTS" id="PR01078">
    <property type="entry name" value="AMINACHANNEL"/>
</dbReference>
<comment type="subcellular location">
    <subcellularLocation>
        <location evidence="1">Membrane</location>
        <topology evidence="1">Multi-pass membrane protein</topology>
    </subcellularLocation>
</comment>
<evidence type="ECO:0000256" key="6">
    <source>
        <dbReference type="ARBA" id="ARBA00022989"/>
    </source>
</evidence>
<accession>A0AAW0TH11</accession>
<evidence type="ECO:0000256" key="13">
    <source>
        <dbReference type="SAM" id="MobiDB-lite"/>
    </source>
</evidence>
<keyword evidence="10 12" id="KW-0739">Sodium transport</keyword>
<keyword evidence="9 14" id="KW-0472">Membrane</keyword>
<keyword evidence="3 12" id="KW-0813">Transport</keyword>
<name>A0AAW0TH11_SCYPA</name>
<feature type="region of interest" description="Disordered" evidence="13">
    <location>
        <begin position="1"/>
        <end position="22"/>
    </location>
</feature>
<evidence type="ECO:0000256" key="14">
    <source>
        <dbReference type="SAM" id="Phobius"/>
    </source>
</evidence>
<keyword evidence="11 12" id="KW-0407">Ion channel</keyword>
<comment type="caution">
    <text evidence="15">The sequence shown here is derived from an EMBL/GenBank/DDBJ whole genome shotgun (WGS) entry which is preliminary data.</text>
</comment>
<evidence type="ECO:0000313" key="15">
    <source>
        <dbReference type="EMBL" id="KAK8385727.1"/>
    </source>
</evidence>
<feature type="transmembrane region" description="Helical" evidence="14">
    <location>
        <begin position="396"/>
        <end position="416"/>
    </location>
</feature>
<evidence type="ECO:0000256" key="2">
    <source>
        <dbReference type="ARBA" id="ARBA00007193"/>
    </source>
</evidence>
<evidence type="ECO:0000256" key="10">
    <source>
        <dbReference type="ARBA" id="ARBA00023201"/>
    </source>
</evidence>
<keyword evidence="5 12" id="KW-0812">Transmembrane</keyword>
<evidence type="ECO:0000256" key="1">
    <source>
        <dbReference type="ARBA" id="ARBA00004141"/>
    </source>
</evidence>
<evidence type="ECO:0000256" key="9">
    <source>
        <dbReference type="ARBA" id="ARBA00023136"/>
    </source>
</evidence>
<evidence type="ECO:0000256" key="11">
    <source>
        <dbReference type="ARBA" id="ARBA00023303"/>
    </source>
</evidence>
<evidence type="ECO:0000256" key="3">
    <source>
        <dbReference type="ARBA" id="ARBA00022448"/>
    </source>
</evidence>
<evidence type="ECO:0000256" key="12">
    <source>
        <dbReference type="RuleBase" id="RU000679"/>
    </source>
</evidence>
<comment type="similarity">
    <text evidence="2 12">Belongs to the amiloride-sensitive sodium channel (TC 1.A.6) family.</text>
</comment>
<feature type="compositionally biased region" description="Basic and acidic residues" evidence="13">
    <location>
        <begin position="1"/>
        <end position="10"/>
    </location>
</feature>
<dbReference type="AlphaFoldDB" id="A0AAW0TH11"/>
<protein>
    <submittedName>
        <fullName evidence="15">Uncharacterized protein</fullName>
    </submittedName>
</protein>
<organism evidence="15 16">
    <name type="scientific">Scylla paramamosain</name>
    <name type="common">Mud crab</name>
    <dbReference type="NCBI Taxonomy" id="85552"/>
    <lineage>
        <taxon>Eukaryota</taxon>
        <taxon>Metazoa</taxon>
        <taxon>Ecdysozoa</taxon>
        <taxon>Arthropoda</taxon>
        <taxon>Crustacea</taxon>
        <taxon>Multicrustacea</taxon>
        <taxon>Malacostraca</taxon>
        <taxon>Eumalacostraca</taxon>
        <taxon>Eucarida</taxon>
        <taxon>Decapoda</taxon>
        <taxon>Pleocyemata</taxon>
        <taxon>Brachyura</taxon>
        <taxon>Eubrachyura</taxon>
        <taxon>Portunoidea</taxon>
        <taxon>Portunidae</taxon>
        <taxon>Portuninae</taxon>
        <taxon>Scylla</taxon>
    </lineage>
</organism>
<gene>
    <name evidence="15" type="ORF">O3P69_016480</name>
</gene>
<evidence type="ECO:0000256" key="5">
    <source>
        <dbReference type="ARBA" id="ARBA00022692"/>
    </source>
</evidence>
<dbReference type="Pfam" id="PF00858">
    <property type="entry name" value="ASC"/>
    <property type="match status" value="1"/>
</dbReference>
<evidence type="ECO:0000256" key="4">
    <source>
        <dbReference type="ARBA" id="ARBA00022461"/>
    </source>
</evidence>
<sequence length="421" mass="47782">MIEIREHRVGGEGLKPPSPYKPLPANHTHLGNSFAEVSIAGMSRACVSRCPWVQRGVWTLALLTCTALMMAQVWDRVTYYLSTPVTVNVRVTRNQTLRFPIVSFCNKNRFNMTAVRQMQEERASRLGETNASVVAGWDLPHLMDDDNMDAVEAWARSSHSLESMVKECWFMRGKRCKEVGSWSTIHTVLGICYQYEVLQTSGIFNNMYLLLHDTETQHYNGDSGFKILIHDPRDDPVIDIRTHGTTINQGWGKDVRVAVREFKTIPTKRWPCVTNTSYSSSQCISRCFLSALYAHTRCLMPYMHGISGRPCNTSAEYTYATEMEKELLFFGGWRHSQCGCLKQCNEDIYSVFTEAASTARDSAKLRVFFQDLTYDEVSEEIAYDTIALLCDIGGTLGLLLGASVLTFMEFLEVLLVKCMRR</sequence>
<dbReference type="GO" id="GO:0005886">
    <property type="term" value="C:plasma membrane"/>
    <property type="evidence" value="ECO:0007669"/>
    <property type="project" value="TreeGrafter"/>
</dbReference>
<keyword evidence="6 14" id="KW-1133">Transmembrane helix</keyword>
<evidence type="ECO:0000256" key="7">
    <source>
        <dbReference type="ARBA" id="ARBA00023053"/>
    </source>
</evidence>
<dbReference type="InterPro" id="IPR001873">
    <property type="entry name" value="ENaC"/>
</dbReference>
<keyword evidence="7" id="KW-0915">Sodium</keyword>
<keyword evidence="16" id="KW-1185">Reference proteome</keyword>
<evidence type="ECO:0000256" key="8">
    <source>
        <dbReference type="ARBA" id="ARBA00023065"/>
    </source>
</evidence>
<dbReference type="PANTHER" id="PTHR11690">
    <property type="entry name" value="AMILORIDE-SENSITIVE SODIUM CHANNEL-RELATED"/>
    <property type="match status" value="1"/>
</dbReference>
<reference evidence="15 16" key="1">
    <citation type="submission" date="2023-03" db="EMBL/GenBank/DDBJ databases">
        <title>High-quality genome of Scylla paramamosain provides insights in environmental adaptation.</title>
        <authorList>
            <person name="Zhang L."/>
        </authorList>
    </citation>
    <scope>NUCLEOTIDE SEQUENCE [LARGE SCALE GENOMIC DNA]</scope>
    <source>
        <strain evidence="15">LZ_2023a</strain>
        <tissue evidence="15">Muscle</tissue>
    </source>
</reference>
<evidence type="ECO:0000313" key="16">
    <source>
        <dbReference type="Proteomes" id="UP001487740"/>
    </source>
</evidence>
<dbReference type="Proteomes" id="UP001487740">
    <property type="component" value="Unassembled WGS sequence"/>
</dbReference>
<keyword evidence="4 12" id="KW-0894">Sodium channel</keyword>
<dbReference type="EMBL" id="JARAKH010000032">
    <property type="protein sequence ID" value="KAK8385727.1"/>
    <property type="molecule type" value="Genomic_DNA"/>
</dbReference>
<dbReference type="PANTHER" id="PTHR11690:SF300">
    <property type="entry name" value="PICKPOCKET PROTEIN 19"/>
    <property type="match status" value="1"/>
</dbReference>